<organism evidence="6 7">
    <name type="scientific">Rhizopus oryzae</name>
    <name type="common">Mucormycosis agent</name>
    <name type="synonym">Rhizopus arrhizus var. delemar</name>
    <dbReference type="NCBI Taxonomy" id="64495"/>
    <lineage>
        <taxon>Eukaryota</taxon>
        <taxon>Fungi</taxon>
        <taxon>Fungi incertae sedis</taxon>
        <taxon>Mucoromycota</taxon>
        <taxon>Mucoromycotina</taxon>
        <taxon>Mucoromycetes</taxon>
        <taxon>Mucorales</taxon>
        <taxon>Mucorineae</taxon>
        <taxon>Rhizopodaceae</taxon>
        <taxon>Rhizopus</taxon>
    </lineage>
</organism>
<keyword evidence="2" id="KW-0539">Nucleus</keyword>
<dbReference type="EMBL" id="JAANQT010001878">
    <property type="protein sequence ID" value="KAG1303731.1"/>
    <property type="molecule type" value="Genomic_DNA"/>
</dbReference>
<evidence type="ECO:0000256" key="4">
    <source>
        <dbReference type="SAM" id="MobiDB-lite"/>
    </source>
</evidence>
<protein>
    <recommendedName>
        <fullName evidence="5">Small-subunit processome Utp12 domain-containing protein</fullName>
    </recommendedName>
</protein>
<dbReference type="PANTHER" id="PTHR44267:SF1">
    <property type="entry name" value="WD REPEAT-CONTAINING PROTEIN 43"/>
    <property type="match status" value="1"/>
</dbReference>
<evidence type="ECO:0000256" key="2">
    <source>
        <dbReference type="ARBA" id="ARBA00023242"/>
    </source>
</evidence>
<dbReference type="PANTHER" id="PTHR44267">
    <property type="entry name" value="WD REPEAT-CONTAINING PROTEIN 43"/>
    <property type="match status" value="1"/>
</dbReference>
<evidence type="ECO:0000256" key="1">
    <source>
        <dbReference type="ARBA" id="ARBA00004123"/>
    </source>
</evidence>
<reference evidence="6" key="1">
    <citation type="journal article" date="2020" name="Microb. Genom.">
        <title>Genetic diversity of clinical and environmental Mucorales isolates obtained from an investigation of mucormycosis cases among solid organ transplant recipients.</title>
        <authorList>
            <person name="Nguyen M.H."/>
            <person name="Kaul D."/>
            <person name="Muto C."/>
            <person name="Cheng S.J."/>
            <person name="Richter R.A."/>
            <person name="Bruno V.M."/>
            <person name="Liu G."/>
            <person name="Beyhan S."/>
            <person name="Sundermann A.J."/>
            <person name="Mounaud S."/>
            <person name="Pasculle A.W."/>
            <person name="Nierman W.C."/>
            <person name="Driscoll E."/>
            <person name="Cumbie R."/>
            <person name="Clancy C.J."/>
            <person name="Dupont C.L."/>
        </authorList>
    </citation>
    <scope>NUCLEOTIDE SEQUENCE</scope>
    <source>
        <strain evidence="6">GL11</strain>
    </source>
</reference>
<evidence type="ECO:0000259" key="5">
    <source>
        <dbReference type="Pfam" id="PF04003"/>
    </source>
</evidence>
<proteinExistence type="inferred from homology"/>
<feature type="domain" description="Small-subunit processome Utp12" evidence="5">
    <location>
        <begin position="63"/>
        <end position="153"/>
    </location>
</feature>
<comment type="similarity">
    <text evidence="3">Belongs to the UTP5 family.</text>
</comment>
<sequence length="238" mass="27755">MVKKGGNKSNTRSSSIVTDVKQNEDVEIINEDHSKFSVIRSSNEYNVSKEIKHWNELKQECTTIEEIHNTVRRLPLDNVLPLLEELLEKFDVQQARNTDLTEWIKAVLLIHTAYFMTMPEIVGQLSNLYNELDVRLTVYPKLLAMHGRLGLIQRQIDYRNRKEEDESEEEGEDVKVFSESEDEDLEDDAISDEGEEEDDENDDLMDMDNNEAPMFEEEEDYLNTEDEDDDLSDSDIEE</sequence>
<dbReference type="GO" id="GO:0000462">
    <property type="term" value="P:maturation of SSU-rRNA from tricistronic rRNA transcript (SSU-rRNA, 5.8S rRNA, LSU-rRNA)"/>
    <property type="evidence" value="ECO:0007669"/>
    <property type="project" value="TreeGrafter"/>
</dbReference>
<comment type="subcellular location">
    <subcellularLocation>
        <location evidence="1">Nucleus</location>
    </subcellularLocation>
</comment>
<dbReference type="InterPro" id="IPR052414">
    <property type="entry name" value="U3_snoRNA-assoc_WDR"/>
</dbReference>
<dbReference type="Pfam" id="PF04003">
    <property type="entry name" value="Utp12"/>
    <property type="match status" value="1"/>
</dbReference>
<dbReference type="OrthoDB" id="30195at2759"/>
<feature type="compositionally biased region" description="Acidic residues" evidence="4">
    <location>
        <begin position="179"/>
        <end position="238"/>
    </location>
</feature>
<keyword evidence="7" id="KW-1185">Reference proteome</keyword>
<evidence type="ECO:0000256" key="3">
    <source>
        <dbReference type="ARBA" id="ARBA00038335"/>
    </source>
</evidence>
<dbReference type="GO" id="GO:0005730">
    <property type="term" value="C:nucleolus"/>
    <property type="evidence" value="ECO:0007669"/>
    <property type="project" value="TreeGrafter"/>
</dbReference>
<gene>
    <name evidence="6" type="ORF">G6F64_009821</name>
</gene>
<evidence type="ECO:0000313" key="6">
    <source>
        <dbReference type="EMBL" id="KAG1303731.1"/>
    </source>
</evidence>
<dbReference type="InterPro" id="IPR007148">
    <property type="entry name" value="SSU_processome_Utp12"/>
</dbReference>
<accession>A0A9P6X2V0</accession>
<evidence type="ECO:0000313" key="7">
    <source>
        <dbReference type="Proteomes" id="UP000716291"/>
    </source>
</evidence>
<comment type="caution">
    <text evidence="6">The sequence shown here is derived from an EMBL/GenBank/DDBJ whole genome shotgun (WGS) entry which is preliminary data.</text>
</comment>
<name>A0A9P6X2V0_RHIOR</name>
<feature type="region of interest" description="Disordered" evidence="4">
    <location>
        <begin position="160"/>
        <end position="238"/>
    </location>
</feature>
<dbReference type="AlphaFoldDB" id="A0A9P6X2V0"/>
<dbReference type="Proteomes" id="UP000716291">
    <property type="component" value="Unassembled WGS sequence"/>
</dbReference>